<keyword evidence="3" id="KW-1185">Reference proteome</keyword>
<organism evidence="2 3">
    <name type="scientific">Halomarina rubra</name>
    <dbReference type="NCBI Taxonomy" id="2071873"/>
    <lineage>
        <taxon>Archaea</taxon>
        <taxon>Methanobacteriati</taxon>
        <taxon>Methanobacteriota</taxon>
        <taxon>Stenosarchaea group</taxon>
        <taxon>Halobacteria</taxon>
        <taxon>Halobacteriales</taxon>
        <taxon>Natronomonadaceae</taxon>
        <taxon>Halomarina</taxon>
    </lineage>
</organism>
<name>A0ABD6B225_9EURY</name>
<dbReference type="RefSeq" id="WP_250875537.1">
    <property type="nucleotide sequence ID" value="NZ_JALXFV010000008.1"/>
</dbReference>
<feature type="region of interest" description="Disordered" evidence="1">
    <location>
        <begin position="44"/>
        <end position="68"/>
    </location>
</feature>
<protein>
    <recommendedName>
        <fullName evidence="4">Zinc ribbon domain-containing protein</fullName>
    </recommendedName>
</protein>
<comment type="caution">
    <text evidence="2">The sequence shown here is derived from an EMBL/GenBank/DDBJ whole genome shotgun (WGS) entry which is preliminary data.</text>
</comment>
<evidence type="ECO:0000256" key="1">
    <source>
        <dbReference type="SAM" id="MobiDB-lite"/>
    </source>
</evidence>
<gene>
    <name evidence="2" type="ORF">ACFSBT_20305</name>
</gene>
<proteinExistence type="predicted"/>
<dbReference type="AlphaFoldDB" id="A0ABD6B225"/>
<evidence type="ECO:0000313" key="2">
    <source>
        <dbReference type="EMBL" id="MFD1515628.1"/>
    </source>
</evidence>
<accession>A0ABD6B225</accession>
<dbReference type="Proteomes" id="UP001597187">
    <property type="component" value="Unassembled WGS sequence"/>
</dbReference>
<sequence>MDDPLFAAGLVVLLGGMSSFLAGAFGPIIVGAAAMVVAVLEQRAEDDATESDPTDKTSCPNCGARNESERETCYYCDASL</sequence>
<dbReference type="EMBL" id="JBHUDC010000008">
    <property type="protein sequence ID" value="MFD1515628.1"/>
    <property type="molecule type" value="Genomic_DNA"/>
</dbReference>
<evidence type="ECO:0000313" key="3">
    <source>
        <dbReference type="Proteomes" id="UP001597187"/>
    </source>
</evidence>
<evidence type="ECO:0008006" key="4">
    <source>
        <dbReference type="Google" id="ProtNLM"/>
    </source>
</evidence>
<reference evidence="2 3" key="1">
    <citation type="journal article" date="2019" name="Int. J. Syst. Evol. Microbiol.">
        <title>The Global Catalogue of Microorganisms (GCM) 10K type strain sequencing project: providing services to taxonomists for standard genome sequencing and annotation.</title>
        <authorList>
            <consortium name="The Broad Institute Genomics Platform"/>
            <consortium name="The Broad Institute Genome Sequencing Center for Infectious Disease"/>
            <person name="Wu L."/>
            <person name="Ma J."/>
        </authorList>
    </citation>
    <scope>NUCLEOTIDE SEQUENCE [LARGE SCALE GENOMIC DNA]</scope>
    <source>
        <strain evidence="2 3">CGMCC 1.12563</strain>
    </source>
</reference>